<organism evidence="4 5">
    <name type="scientific">Eleusine coracana subsp. coracana</name>
    <dbReference type="NCBI Taxonomy" id="191504"/>
    <lineage>
        <taxon>Eukaryota</taxon>
        <taxon>Viridiplantae</taxon>
        <taxon>Streptophyta</taxon>
        <taxon>Embryophyta</taxon>
        <taxon>Tracheophyta</taxon>
        <taxon>Spermatophyta</taxon>
        <taxon>Magnoliopsida</taxon>
        <taxon>Liliopsida</taxon>
        <taxon>Poales</taxon>
        <taxon>Poaceae</taxon>
        <taxon>PACMAD clade</taxon>
        <taxon>Chloridoideae</taxon>
        <taxon>Cynodonteae</taxon>
        <taxon>Eleusininae</taxon>
        <taxon>Eleusine</taxon>
    </lineage>
</organism>
<protein>
    <recommendedName>
        <fullName evidence="6">Late embryogenesis abundant protein LEA-2 subgroup domain-containing protein</fullName>
    </recommendedName>
</protein>
<evidence type="ECO:0000256" key="2">
    <source>
        <dbReference type="ARBA" id="ARBA00023136"/>
    </source>
</evidence>
<dbReference type="PANTHER" id="PTHR31415">
    <property type="entry name" value="OS05G0367900 PROTEIN"/>
    <property type="match status" value="1"/>
</dbReference>
<dbReference type="GO" id="GO:0005886">
    <property type="term" value="C:plasma membrane"/>
    <property type="evidence" value="ECO:0007669"/>
    <property type="project" value="TreeGrafter"/>
</dbReference>
<name>A0AAV5FP19_ELECO</name>
<reference evidence="4" key="2">
    <citation type="submission" date="2021-12" db="EMBL/GenBank/DDBJ databases">
        <title>Resequencing data analysis of finger millet.</title>
        <authorList>
            <person name="Hatakeyama M."/>
            <person name="Aluri S."/>
            <person name="Balachadran M.T."/>
            <person name="Sivarajan S.R."/>
            <person name="Poveda L."/>
            <person name="Shimizu-Inatsugi R."/>
            <person name="Schlapbach R."/>
            <person name="Sreeman S.M."/>
            <person name="Shimizu K.K."/>
        </authorList>
    </citation>
    <scope>NUCLEOTIDE SEQUENCE</scope>
</reference>
<dbReference type="AlphaFoldDB" id="A0AAV5FP19"/>
<keyword evidence="3" id="KW-1133">Transmembrane helix</keyword>
<evidence type="ECO:0000256" key="3">
    <source>
        <dbReference type="SAM" id="Phobius"/>
    </source>
</evidence>
<comment type="subcellular location">
    <subcellularLocation>
        <location evidence="1">Membrane</location>
    </subcellularLocation>
</comment>
<accession>A0AAV5FP19</accession>
<dbReference type="Proteomes" id="UP001054889">
    <property type="component" value="Unassembled WGS sequence"/>
</dbReference>
<evidence type="ECO:0000313" key="4">
    <source>
        <dbReference type="EMBL" id="GJN36031.1"/>
    </source>
</evidence>
<feature type="transmembrane region" description="Helical" evidence="3">
    <location>
        <begin position="92"/>
        <end position="112"/>
    </location>
</feature>
<evidence type="ECO:0008006" key="6">
    <source>
        <dbReference type="Google" id="ProtNLM"/>
    </source>
</evidence>
<gene>
    <name evidence="4" type="primary">gb24856</name>
    <name evidence="4" type="ORF">PR202_gb24856</name>
</gene>
<comment type="caution">
    <text evidence="4">The sequence shown here is derived from an EMBL/GenBank/DDBJ whole genome shotgun (WGS) entry which is preliminary data.</text>
</comment>
<dbReference type="InterPro" id="IPR044839">
    <property type="entry name" value="NDR1-like"/>
</dbReference>
<dbReference type="GO" id="GO:0009506">
    <property type="term" value="C:plasmodesma"/>
    <property type="evidence" value="ECO:0007669"/>
    <property type="project" value="TreeGrafter"/>
</dbReference>
<reference evidence="4" key="1">
    <citation type="journal article" date="2018" name="DNA Res.">
        <title>Multiple hybrid de novo genome assembly of finger millet, an orphan allotetraploid crop.</title>
        <authorList>
            <person name="Hatakeyama M."/>
            <person name="Aluri S."/>
            <person name="Balachadran M.T."/>
            <person name="Sivarajan S.R."/>
            <person name="Patrignani A."/>
            <person name="Gruter S."/>
            <person name="Poveda L."/>
            <person name="Shimizu-Inatsugi R."/>
            <person name="Baeten J."/>
            <person name="Francoijs K.J."/>
            <person name="Nataraja K.N."/>
            <person name="Reddy Y.A.N."/>
            <person name="Phadnis S."/>
            <person name="Ravikumar R.L."/>
            <person name="Schlapbach R."/>
            <person name="Sreeman S.M."/>
            <person name="Shimizu K.K."/>
        </authorList>
    </citation>
    <scope>NUCLEOTIDE SEQUENCE</scope>
</reference>
<keyword evidence="3" id="KW-0812">Transmembrane</keyword>
<dbReference type="GO" id="GO:0098542">
    <property type="term" value="P:defense response to other organism"/>
    <property type="evidence" value="ECO:0007669"/>
    <property type="project" value="InterPro"/>
</dbReference>
<evidence type="ECO:0000313" key="5">
    <source>
        <dbReference type="Proteomes" id="UP001054889"/>
    </source>
</evidence>
<keyword evidence="2 3" id="KW-0472">Membrane</keyword>
<sequence length="280" mass="31669">MGLDDELVVKIARQISSLVKGVEMVEPLIEEEGYRDTRSNAQVNMRKLHIQHSEYESQENEMLQVDGHAQPRLIIRRVNEYYQSISYRTCKVMLYCSMVFTLSIMAILTMAFGNVRHVSIAVESATLVQFGLVKSSPVGALAYNFSFVLTVSNPSWAISIENTKNLEVGIQFDGQQFDRVLLMERGSKLHPLKTTRFSVHASSNGSYVALGDAGAAEFKRQADLYELEVVLSGQVRYFLHYSKSKLEASCPLKLYRVPAMTTWIMIESMPCKLARDARNH</sequence>
<keyword evidence="5" id="KW-1185">Reference proteome</keyword>
<evidence type="ECO:0000256" key="1">
    <source>
        <dbReference type="ARBA" id="ARBA00004370"/>
    </source>
</evidence>
<dbReference type="PANTHER" id="PTHR31415:SF78">
    <property type="entry name" value="OS07G0250501 PROTEIN"/>
    <property type="match status" value="1"/>
</dbReference>
<proteinExistence type="predicted"/>
<dbReference type="EMBL" id="BQKI01000088">
    <property type="protein sequence ID" value="GJN36031.1"/>
    <property type="molecule type" value="Genomic_DNA"/>
</dbReference>